<name>A0A1Y2CIW0_9FUNG</name>
<feature type="chain" id="PRO_5012237500" description="DUF803-domain-containing protein" evidence="6">
    <location>
        <begin position="22"/>
        <end position="315"/>
    </location>
</feature>
<dbReference type="AlphaFoldDB" id="A0A1Y2CIW0"/>
<evidence type="ECO:0000256" key="6">
    <source>
        <dbReference type="SAM" id="SignalP"/>
    </source>
</evidence>
<feature type="transmembrane region" description="Helical" evidence="5">
    <location>
        <begin position="221"/>
        <end position="238"/>
    </location>
</feature>
<dbReference type="GO" id="GO:0016020">
    <property type="term" value="C:membrane"/>
    <property type="evidence" value="ECO:0007669"/>
    <property type="project" value="UniProtKB-SubCell"/>
</dbReference>
<dbReference type="SUPFAM" id="SSF103481">
    <property type="entry name" value="Multidrug resistance efflux transporter EmrE"/>
    <property type="match status" value="1"/>
</dbReference>
<feature type="transmembrane region" description="Helical" evidence="5">
    <location>
        <begin position="281"/>
        <end position="301"/>
    </location>
</feature>
<protein>
    <recommendedName>
        <fullName evidence="9">DUF803-domain-containing protein</fullName>
    </recommendedName>
</protein>
<dbReference type="EMBL" id="MCGO01000015">
    <property type="protein sequence ID" value="ORY46886.1"/>
    <property type="molecule type" value="Genomic_DNA"/>
</dbReference>
<comment type="caution">
    <text evidence="7">The sequence shown here is derived from an EMBL/GenBank/DDBJ whole genome shotgun (WGS) entry which is preliminary data.</text>
</comment>
<keyword evidence="2 5" id="KW-0812">Transmembrane</keyword>
<dbReference type="PANTHER" id="PTHR12570">
    <property type="match status" value="1"/>
</dbReference>
<dbReference type="InterPro" id="IPR037185">
    <property type="entry name" value="EmrE-like"/>
</dbReference>
<dbReference type="Gene3D" id="1.10.3730.20">
    <property type="match status" value="1"/>
</dbReference>
<feature type="transmembrane region" description="Helical" evidence="5">
    <location>
        <begin position="117"/>
        <end position="135"/>
    </location>
</feature>
<dbReference type="Proteomes" id="UP000193642">
    <property type="component" value="Unassembled WGS sequence"/>
</dbReference>
<feature type="transmembrane region" description="Helical" evidence="5">
    <location>
        <begin position="258"/>
        <end position="275"/>
    </location>
</feature>
<dbReference type="Pfam" id="PF05653">
    <property type="entry name" value="Mg_trans_NIPA"/>
    <property type="match status" value="1"/>
</dbReference>
<keyword evidence="3 5" id="KW-1133">Transmembrane helix</keyword>
<evidence type="ECO:0000313" key="7">
    <source>
        <dbReference type="EMBL" id="ORY46886.1"/>
    </source>
</evidence>
<feature type="signal peptide" evidence="6">
    <location>
        <begin position="1"/>
        <end position="21"/>
    </location>
</feature>
<feature type="transmembrane region" description="Helical" evidence="5">
    <location>
        <begin position="180"/>
        <end position="201"/>
    </location>
</feature>
<dbReference type="OrthoDB" id="165382at2759"/>
<dbReference type="STRING" id="329046.A0A1Y2CIW0"/>
<accession>A0A1Y2CIW0</accession>
<comment type="subcellular location">
    <subcellularLocation>
        <location evidence="1">Membrane</location>
        <topology evidence="1">Multi-pass membrane protein</topology>
    </subcellularLocation>
</comment>
<dbReference type="InterPro" id="IPR008521">
    <property type="entry name" value="Mg_trans_NIPA"/>
</dbReference>
<proteinExistence type="predicted"/>
<evidence type="ECO:0008006" key="9">
    <source>
        <dbReference type="Google" id="ProtNLM"/>
    </source>
</evidence>
<feature type="transmembrane region" description="Helical" evidence="5">
    <location>
        <begin position="85"/>
        <end position="105"/>
    </location>
</feature>
<keyword evidence="4 5" id="KW-0472">Membrane</keyword>
<gene>
    <name evidence="7" type="ORF">BCR33DRAFT_111932</name>
</gene>
<reference evidence="7 8" key="1">
    <citation type="submission" date="2016-07" db="EMBL/GenBank/DDBJ databases">
        <title>Pervasive Adenine N6-methylation of Active Genes in Fungi.</title>
        <authorList>
            <consortium name="DOE Joint Genome Institute"/>
            <person name="Mondo S.J."/>
            <person name="Dannebaum R.O."/>
            <person name="Kuo R.C."/>
            <person name="Labutti K."/>
            <person name="Haridas S."/>
            <person name="Kuo A."/>
            <person name="Salamov A."/>
            <person name="Ahrendt S.R."/>
            <person name="Lipzen A."/>
            <person name="Sullivan W."/>
            <person name="Andreopoulos W.B."/>
            <person name="Clum A."/>
            <person name="Lindquist E."/>
            <person name="Daum C."/>
            <person name="Ramamoorthy G.K."/>
            <person name="Gryganskyi A."/>
            <person name="Culley D."/>
            <person name="Magnuson J.K."/>
            <person name="James T.Y."/>
            <person name="O'Malley M.A."/>
            <person name="Stajich J.E."/>
            <person name="Spatafora J.W."/>
            <person name="Visel A."/>
            <person name="Grigoriev I.V."/>
        </authorList>
    </citation>
    <scope>NUCLEOTIDE SEQUENCE [LARGE SCALE GENOMIC DNA]</scope>
    <source>
        <strain evidence="7 8">JEL800</strain>
    </source>
</reference>
<feature type="transmembrane region" description="Helical" evidence="5">
    <location>
        <begin position="155"/>
        <end position="173"/>
    </location>
</feature>
<evidence type="ECO:0000256" key="2">
    <source>
        <dbReference type="ARBA" id="ARBA00022692"/>
    </source>
</evidence>
<dbReference type="PANTHER" id="PTHR12570:SF85">
    <property type="entry name" value="DUF803 DOMAIN MEMBRANE PROTEIN (AFU_ORTHOLOGUE AFUA_1G15880)"/>
    <property type="match status" value="1"/>
</dbReference>
<dbReference type="GO" id="GO:0015095">
    <property type="term" value="F:magnesium ion transmembrane transporter activity"/>
    <property type="evidence" value="ECO:0007669"/>
    <property type="project" value="InterPro"/>
</dbReference>
<evidence type="ECO:0000313" key="8">
    <source>
        <dbReference type="Proteomes" id="UP000193642"/>
    </source>
</evidence>
<evidence type="ECO:0000256" key="5">
    <source>
        <dbReference type="SAM" id="Phobius"/>
    </source>
</evidence>
<keyword evidence="6" id="KW-0732">Signal</keyword>
<evidence type="ECO:0000256" key="1">
    <source>
        <dbReference type="ARBA" id="ARBA00004141"/>
    </source>
</evidence>
<keyword evidence="8" id="KW-1185">Reference proteome</keyword>
<evidence type="ECO:0000256" key="4">
    <source>
        <dbReference type="ARBA" id="ARBA00023136"/>
    </source>
</evidence>
<sequence length="315" mass="34137">MLFLGVCFALIAASLIGTGQTLQKYALTQLLQLPPLPHSDSKDRRKKKPEQTSRTKSPYWIFGFSLCYLGEVFNWLALGQTSASVVTPLNIVSVLVAGTLSAVFLGEEVNRSQKKGYLCIIVAVALILVASPSGANTSLGSTPKEVLESLSRYEFLTGFSGVFLVQTYLIYLAMFRRTSILLLTAICSLFGAIVVVGGKVITSLLGAAATSSHSLYSTPDAIPSLLIIITMVVGSVVIQEYFKQEALTRYSVSKFQPIFFAGFNSAAVLSSVILFKECETWQGLIAYLLFFGFAIGIILVGSQMIQQVEPKPTEK</sequence>
<evidence type="ECO:0000256" key="3">
    <source>
        <dbReference type="ARBA" id="ARBA00022989"/>
    </source>
</evidence>
<organism evidence="7 8">
    <name type="scientific">Rhizoclosmatium globosum</name>
    <dbReference type="NCBI Taxonomy" id="329046"/>
    <lineage>
        <taxon>Eukaryota</taxon>
        <taxon>Fungi</taxon>
        <taxon>Fungi incertae sedis</taxon>
        <taxon>Chytridiomycota</taxon>
        <taxon>Chytridiomycota incertae sedis</taxon>
        <taxon>Chytridiomycetes</taxon>
        <taxon>Chytridiales</taxon>
        <taxon>Chytriomycetaceae</taxon>
        <taxon>Rhizoclosmatium</taxon>
    </lineage>
</organism>